<dbReference type="AlphaFoldDB" id="A0AAV3ZUT8"/>
<evidence type="ECO:0000259" key="5">
    <source>
        <dbReference type="PROSITE" id="PS01180"/>
    </source>
</evidence>
<dbReference type="PANTHER" id="PTHR24251">
    <property type="entry name" value="OVOCHYMASE-RELATED"/>
    <property type="match status" value="1"/>
</dbReference>
<dbReference type="PANTHER" id="PTHR24251:SF37">
    <property type="entry name" value="CUB DOMAIN-CONTAINING PROTEIN"/>
    <property type="match status" value="1"/>
</dbReference>
<dbReference type="EMBL" id="BLXT01002861">
    <property type="protein sequence ID" value="GFN98642.1"/>
    <property type="molecule type" value="Genomic_DNA"/>
</dbReference>
<keyword evidence="2" id="KW-1015">Disulfide bond</keyword>
<evidence type="ECO:0000256" key="4">
    <source>
        <dbReference type="SAM" id="MobiDB-lite"/>
    </source>
</evidence>
<keyword evidence="7" id="KW-1185">Reference proteome</keyword>
<evidence type="ECO:0000256" key="3">
    <source>
        <dbReference type="PROSITE-ProRule" id="PRU00059"/>
    </source>
</evidence>
<comment type="caution">
    <text evidence="6">The sequence shown here is derived from an EMBL/GenBank/DDBJ whole genome shotgun (WGS) entry which is preliminary data.</text>
</comment>
<proteinExistence type="predicted"/>
<sequence length="319" mass="34619">MTFNLLSQLTDRSTNKEDEDEGSPVDDVGVETDDESDVNFDVEEGEGDGLRLDSSDDDGSESLYQLNLHSSPSHCLTPNYPNQYPLNAFCDWTVSSTKDLAASASSLLLLSFSSLSLAQSHSISVLRTEKNQTEVARYGGMVASNLPDDIILPRAPELTVAFSSQPGPSPSLSGSINDVAGGASLNYWILECGGNLTAADGSFTSPEFSKPPTKSAFCVWILNVGQVNETDKSTNIVSFNISAVGKDAKSLTQYLKIYDGPSLRSPFLPLNAKASNLSRFDSIIVLFNFTFDSSSKPDVRLNFTYKTKSKFCFYLQNSK</sequence>
<organism evidence="6 7">
    <name type="scientific">Plakobranchus ocellatus</name>
    <dbReference type="NCBI Taxonomy" id="259542"/>
    <lineage>
        <taxon>Eukaryota</taxon>
        <taxon>Metazoa</taxon>
        <taxon>Spiralia</taxon>
        <taxon>Lophotrochozoa</taxon>
        <taxon>Mollusca</taxon>
        <taxon>Gastropoda</taxon>
        <taxon>Heterobranchia</taxon>
        <taxon>Euthyneura</taxon>
        <taxon>Panpulmonata</taxon>
        <taxon>Sacoglossa</taxon>
        <taxon>Placobranchoidea</taxon>
        <taxon>Plakobranchidae</taxon>
        <taxon>Plakobranchus</taxon>
    </lineage>
</organism>
<comment type="caution">
    <text evidence="3">Lacks conserved residue(s) required for the propagation of feature annotation.</text>
</comment>
<feature type="compositionally biased region" description="Polar residues" evidence="4">
    <location>
        <begin position="1"/>
        <end position="12"/>
    </location>
</feature>
<feature type="region of interest" description="Disordered" evidence="4">
    <location>
        <begin position="1"/>
        <end position="59"/>
    </location>
</feature>
<feature type="domain" description="CUB" evidence="5">
    <location>
        <begin position="192"/>
        <end position="310"/>
    </location>
</feature>
<keyword evidence="1" id="KW-0677">Repeat</keyword>
<dbReference type="PROSITE" id="PS01180">
    <property type="entry name" value="CUB"/>
    <property type="match status" value="1"/>
</dbReference>
<dbReference type="SUPFAM" id="SSF49854">
    <property type="entry name" value="Spermadhesin, CUB domain"/>
    <property type="match status" value="2"/>
</dbReference>
<feature type="compositionally biased region" description="Acidic residues" evidence="4">
    <location>
        <begin position="17"/>
        <end position="47"/>
    </location>
</feature>
<evidence type="ECO:0000313" key="6">
    <source>
        <dbReference type="EMBL" id="GFN98642.1"/>
    </source>
</evidence>
<dbReference type="InterPro" id="IPR000859">
    <property type="entry name" value="CUB_dom"/>
</dbReference>
<reference evidence="6 7" key="1">
    <citation type="journal article" date="2021" name="Elife">
        <title>Chloroplast acquisition without the gene transfer in kleptoplastic sea slugs, Plakobranchus ocellatus.</title>
        <authorList>
            <person name="Maeda T."/>
            <person name="Takahashi S."/>
            <person name="Yoshida T."/>
            <person name="Shimamura S."/>
            <person name="Takaki Y."/>
            <person name="Nagai Y."/>
            <person name="Toyoda A."/>
            <person name="Suzuki Y."/>
            <person name="Arimoto A."/>
            <person name="Ishii H."/>
            <person name="Satoh N."/>
            <person name="Nishiyama T."/>
            <person name="Hasebe M."/>
            <person name="Maruyama T."/>
            <person name="Minagawa J."/>
            <person name="Obokata J."/>
            <person name="Shigenobu S."/>
        </authorList>
    </citation>
    <scope>NUCLEOTIDE SEQUENCE [LARGE SCALE GENOMIC DNA]</scope>
</reference>
<gene>
    <name evidence="6" type="ORF">PoB_002514800</name>
</gene>
<dbReference type="Gene3D" id="2.60.120.290">
    <property type="entry name" value="Spermadhesin, CUB domain"/>
    <property type="match status" value="2"/>
</dbReference>
<evidence type="ECO:0000313" key="7">
    <source>
        <dbReference type="Proteomes" id="UP000735302"/>
    </source>
</evidence>
<dbReference type="Pfam" id="PF00431">
    <property type="entry name" value="CUB"/>
    <property type="match status" value="2"/>
</dbReference>
<name>A0AAV3ZUT8_9GAST</name>
<evidence type="ECO:0000256" key="2">
    <source>
        <dbReference type="ARBA" id="ARBA00023157"/>
    </source>
</evidence>
<dbReference type="Proteomes" id="UP000735302">
    <property type="component" value="Unassembled WGS sequence"/>
</dbReference>
<protein>
    <submittedName>
        <fullName evidence="6">Cub and zona pellucida-like domain-containing protein 1</fullName>
    </submittedName>
</protein>
<accession>A0AAV3ZUT8</accession>
<dbReference type="InterPro" id="IPR035914">
    <property type="entry name" value="Sperma_CUB_dom_sf"/>
</dbReference>
<evidence type="ECO:0000256" key="1">
    <source>
        <dbReference type="ARBA" id="ARBA00022737"/>
    </source>
</evidence>